<reference evidence="2" key="3">
    <citation type="submission" date="2015-04" db="UniProtKB">
        <authorList>
            <consortium name="EnsemblPlants"/>
        </authorList>
    </citation>
    <scope>IDENTIFICATION</scope>
</reference>
<dbReference type="EnsemblPlants" id="LPERR01G08520.1">
    <property type="protein sequence ID" value="LPERR01G08520.1"/>
    <property type="gene ID" value="LPERR01G08520"/>
</dbReference>
<keyword evidence="3" id="KW-1185">Reference proteome</keyword>
<dbReference type="Gramene" id="LPERR01G08520.1">
    <property type="protein sequence ID" value="LPERR01G08520.1"/>
    <property type="gene ID" value="LPERR01G08520"/>
</dbReference>
<protein>
    <submittedName>
        <fullName evidence="2">Uncharacterized protein</fullName>
    </submittedName>
</protein>
<proteinExistence type="predicted"/>
<evidence type="ECO:0000313" key="2">
    <source>
        <dbReference type="EnsemblPlants" id="LPERR01G08520.1"/>
    </source>
</evidence>
<evidence type="ECO:0000256" key="1">
    <source>
        <dbReference type="SAM" id="MobiDB-lite"/>
    </source>
</evidence>
<feature type="compositionally biased region" description="Basic and acidic residues" evidence="1">
    <location>
        <begin position="171"/>
        <end position="212"/>
    </location>
</feature>
<feature type="region of interest" description="Disordered" evidence="1">
    <location>
        <begin position="1"/>
        <end position="23"/>
    </location>
</feature>
<dbReference type="HOGENOM" id="CLU_867032_0_0_1"/>
<sequence length="321" mass="34745">MTSHRRSGSADVEIIKQAGGRDEERVRAPTVVIRSEAIAVNHHHLLQILALGDGEESQIRRPDEDVAQPSAADELEDSKVGADGDHLVHDVIPDADGVEVDRGEVGERRRAPVEVVAGEVDPAEREGAEEGAEVVEVEGDLVPRRSGAEVDVEVLDGAGRGAEEEAPDLPRVVRADRVADDDGEDGDVRRGRGRRRLEARDGREDGGADGVVEREDGQYPLLHVRREHLEVVVVLFRRRIRRLAAAAAAAFVAVKPPLHSPAGAGARAGADLHGRLSRGISTSAGLISPLHHLDFSRKRTNRNELRGFLLELDAHLSRPLQ</sequence>
<feature type="region of interest" description="Disordered" evidence="1">
    <location>
        <begin position="157"/>
        <end position="212"/>
    </location>
</feature>
<reference evidence="3" key="2">
    <citation type="submission" date="2013-12" db="EMBL/GenBank/DDBJ databases">
        <authorList>
            <person name="Yu Y."/>
            <person name="Lee S."/>
            <person name="de Baynast K."/>
            <person name="Wissotski M."/>
            <person name="Liu L."/>
            <person name="Talag J."/>
            <person name="Goicoechea J."/>
            <person name="Angelova A."/>
            <person name="Jetty R."/>
            <person name="Kudrna D."/>
            <person name="Golser W."/>
            <person name="Rivera L."/>
            <person name="Zhang J."/>
            <person name="Wing R."/>
        </authorList>
    </citation>
    <scope>NUCLEOTIDE SEQUENCE</scope>
</reference>
<feature type="region of interest" description="Disordered" evidence="1">
    <location>
        <begin position="55"/>
        <end position="78"/>
    </location>
</feature>
<dbReference type="Proteomes" id="UP000032180">
    <property type="component" value="Chromosome 1"/>
</dbReference>
<reference evidence="2 3" key="1">
    <citation type="submission" date="2012-08" db="EMBL/GenBank/DDBJ databases">
        <title>Oryza genome evolution.</title>
        <authorList>
            <person name="Wing R.A."/>
        </authorList>
    </citation>
    <scope>NUCLEOTIDE SEQUENCE</scope>
</reference>
<accession>A0A0D9UYX3</accession>
<dbReference type="AlphaFoldDB" id="A0A0D9UYX3"/>
<evidence type="ECO:0000313" key="3">
    <source>
        <dbReference type="Proteomes" id="UP000032180"/>
    </source>
</evidence>
<name>A0A0D9UYX3_9ORYZ</name>
<organism evidence="2 3">
    <name type="scientific">Leersia perrieri</name>
    <dbReference type="NCBI Taxonomy" id="77586"/>
    <lineage>
        <taxon>Eukaryota</taxon>
        <taxon>Viridiplantae</taxon>
        <taxon>Streptophyta</taxon>
        <taxon>Embryophyta</taxon>
        <taxon>Tracheophyta</taxon>
        <taxon>Spermatophyta</taxon>
        <taxon>Magnoliopsida</taxon>
        <taxon>Liliopsida</taxon>
        <taxon>Poales</taxon>
        <taxon>Poaceae</taxon>
        <taxon>BOP clade</taxon>
        <taxon>Oryzoideae</taxon>
        <taxon>Oryzeae</taxon>
        <taxon>Oryzinae</taxon>
        <taxon>Leersia</taxon>
    </lineage>
</organism>